<name>A0A9Q2P231_9RHOB</name>
<organism evidence="7 9">
    <name type="scientific">Marivita cryptomonadis</name>
    <dbReference type="NCBI Taxonomy" id="505252"/>
    <lineage>
        <taxon>Bacteria</taxon>
        <taxon>Pseudomonadati</taxon>
        <taxon>Pseudomonadota</taxon>
        <taxon>Alphaproteobacteria</taxon>
        <taxon>Rhodobacterales</taxon>
        <taxon>Roseobacteraceae</taxon>
        <taxon>Marivita</taxon>
    </lineage>
</organism>
<dbReference type="EMBL" id="JAFBXF010000019">
    <property type="protein sequence ID" value="MBM2419486.1"/>
    <property type="molecule type" value="Genomic_DNA"/>
</dbReference>
<dbReference type="Gene3D" id="2.30.30.910">
    <property type="match status" value="1"/>
</dbReference>
<evidence type="ECO:0000313" key="8">
    <source>
        <dbReference type="EMBL" id="MBM2419486.1"/>
    </source>
</evidence>
<evidence type="ECO:0000256" key="2">
    <source>
        <dbReference type="ARBA" id="ARBA00016013"/>
    </source>
</evidence>
<evidence type="ECO:0000259" key="6">
    <source>
        <dbReference type="Pfam" id="PF13860"/>
    </source>
</evidence>
<dbReference type="Proteomes" id="UP000755667">
    <property type="component" value="Unassembled WGS sequence"/>
</dbReference>
<keyword evidence="3 5" id="KW-1005">Bacterial flagellum biogenesis</keyword>
<feature type="domain" description="FlgD/Vpr Ig-like" evidence="6">
    <location>
        <begin position="115"/>
        <end position="166"/>
    </location>
</feature>
<evidence type="ECO:0000313" key="7">
    <source>
        <dbReference type="EMBL" id="MBM2414815.1"/>
    </source>
</evidence>
<accession>A0A9Q2P231</accession>
<keyword evidence="10" id="KW-1185">Reference proteome</keyword>
<dbReference type="OrthoDB" id="9785233at2"/>
<proteinExistence type="inferred from homology"/>
<gene>
    <name evidence="7" type="ORF">JQX41_21060</name>
    <name evidence="8" type="ORF">JQX48_21080</name>
</gene>
<comment type="function">
    <text evidence="4 5">Required for flagellar hook formation. May act as a scaffolding protein.</text>
</comment>
<dbReference type="Pfam" id="PF03963">
    <property type="entry name" value="FlgD"/>
    <property type="match status" value="1"/>
</dbReference>
<evidence type="ECO:0000256" key="5">
    <source>
        <dbReference type="RuleBase" id="RU362076"/>
    </source>
</evidence>
<evidence type="ECO:0000313" key="10">
    <source>
        <dbReference type="Proteomes" id="UP000809440"/>
    </source>
</evidence>
<evidence type="ECO:0000256" key="3">
    <source>
        <dbReference type="ARBA" id="ARBA00022795"/>
    </source>
</evidence>
<dbReference type="InterPro" id="IPR005648">
    <property type="entry name" value="FlgD"/>
</dbReference>
<dbReference type="Gene3D" id="2.60.40.4070">
    <property type="match status" value="1"/>
</dbReference>
<dbReference type="GO" id="GO:0044781">
    <property type="term" value="P:bacterial-type flagellum organization"/>
    <property type="evidence" value="ECO:0007669"/>
    <property type="project" value="UniProtKB-UniRule"/>
</dbReference>
<dbReference type="RefSeq" id="WP_085633185.1">
    <property type="nucleotide sequence ID" value="NZ_JAFBWU010000019.1"/>
</dbReference>
<dbReference type="AlphaFoldDB" id="A0A9Q2P231"/>
<evidence type="ECO:0000256" key="1">
    <source>
        <dbReference type="ARBA" id="ARBA00010577"/>
    </source>
</evidence>
<sequence>MEIAQVEIQNTNLAPSSEKGVSQDFETFLRMLTTQIQNQDPLSPMAADQFASQLATFSMVEQQTLTNQNIGSLINMLSASRISNFASVVGRYALHDGPFNYSGSAIAFELGEAPRQDGDAKLTITNERGALVAEVNLNAGQTRLQWDGKALDGSLAATGLLTVEVRGIGDNALINVPVYTGGLVEEIQFGETGAELLLANGTVVGEADVAKLR</sequence>
<dbReference type="InterPro" id="IPR025965">
    <property type="entry name" value="FlgD/Vpr_Ig-like"/>
</dbReference>
<dbReference type="Proteomes" id="UP000809440">
    <property type="component" value="Unassembled WGS sequence"/>
</dbReference>
<dbReference type="Pfam" id="PF13860">
    <property type="entry name" value="FlgD_ig"/>
    <property type="match status" value="1"/>
</dbReference>
<dbReference type="GeneID" id="62643072"/>
<dbReference type="EMBL" id="JAFBXE010000019">
    <property type="protein sequence ID" value="MBM2414815.1"/>
    <property type="molecule type" value="Genomic_DNA"/>
</dbReference>
<evidence type="ECO:0000313" key="9">
    <source>
        <dbReference type="Proteomes" id="UP000755667"/>
    </source>
</evidence>
<evidence type="ECO:0000256" key="4">
    <source>
        <dbReference type="ARBA" id="ARBA00024746"/>
    </source>
</evidence>
<comment type="similarity">
    <text evidence="1 5">Belongs to the FlgD family.</text>
</comment>
<comment type="caution">
    <text evidence="7">The sequence shown here is derived from an EMBL/GenBank/DDBJ whole genome shotgun (WGS) entry which is preliminary data.</text>
</comment>
<reference evidence="7 10" key="1">
    <citation type="submission" date="2021-01" db="EMBL/GenBank/DDBJ databases">
        <title>Diatom-associated Roseobacters Show Island Model of Population Structure.</title>
        <authorList>
            <person name="Qu L."/>
            <person name="Feng X."/>
            <person name="Chen Y."/>
            <person name="Li L."/>
            <person name="Wang X."/>
            <person name="Hu Z."/>
            <person name="Wang H."/>
            <person name="Luo H."/>
        </authorList>
    </citation>
    <scope>NUCLEOTIDE SEQUENCE</scope>
    <source>
        <strain evidence="8 10">CC28-63</strain>
        <strain evidence="7">CC28-69</strain>
    </source>
</reference>
<protein>
    <recommendedName>
        <fullName evidence="2 5">Basal-body rod modification protein FlgD</fullName>
    </recommendedName>
</protein>